<evidence type="ECO:0000313" key="2">
    <source>
        <dbReference type="Proteomes" id="UP000692954"/>
    </source>
</evidence>
<accession>A0A8S1LC30</accession>
<gene>
    <name evidence="1" type="ORF">PSON_ATCC_30995.1.T0200262</name>
</gene>
<evidence type="ECO:0000313" key="1">
    <source>
        <dbReference type="EMBL" id="CAD8065548.1"/>
    </source>
</evidence>
<comment type="caution">
    <text evidence="1">The sequence shown here is derived from an EMBL/GenBank/DDBJ whole genome shotgun (WGS) entry which is preliminary data.</text>
</comment>
<dbReference type="EMBL" id="CAJJDN010000020">
    <property type="protein sequence ID" value="CAD8065548.1"/>
    <property type="molecule type" value="Genomic_DNA"/>
</dbReference>
<keyword evidence="2" id="KW-1185">Reference proteome</keyword>
<sequence>MTKQVLFRIQIVGIRNIKKLHFYKFLFFSLKLKWMEKGQGQNESYVAQRTYKIKDLNC</sequence>
<proteinExistence type="predicted"/>
<protein>
    <submittedName>
        <fullName evidence="1">Uncharacterized protein</fullName>
    </submittedName>
</protein>
<organism evidence="1 2">
    <name type="scientific">Paramecium sonneborni</name>
    <dbReference type="NCBI Taxonomy" id="65129"/>
    <lineage>
        <taxon>Eukaryota</taxon>
        <taxon>Sar</taxon>
        <taxon>Alveolata</taxon>
        <taxon>Ciliophora</taxon>
        <taxon>Intramacronucleata</taxon>
        <taxon>Oligohymenophorea</taxon>
        <taxon>Peniculida</taxon>
        <taxon>Parameciidae</taxon>
        <taxon>Paramecium</taxon>
    </lineage>
</organism>
<reference evidence="1" key="1">
    <citation type="submission" date="2021-01" db="EMBL/GenBank/DDBJ databases">
        <authorList>
            <consortium name="Genoscope - CEA"/>
            <person name="William W."/>
        </authorList>
    </citation>
    <scope>NUCLEOTIDE SEQUENCE</scope>
</reference>
<name>A0A8S1LC30_9CILI</name>
<dbReference type="AlphaFoldDB" id="A0A8S1LC30"/>
<dbReference type="Proteomes" id="UP000692954">
    <property type="component" value="Unassembled WGS sequence"/>
</dbReference>